<dbReference type="Gene3D" id="3.30.310.70">
    <property type="entry name" value="TT1751-like domain"/>
    <property type="match status" value="1"/>
</dbReference>
<dbReference type="EMBL" id="MVHF01000010">
    <property type="protein sequence ID" value="ORA35927.1"/>
    <property type="molecule type" value="Genomic_DNA"/>
</dbReference>
<dbReference type="SUPFAM" id="SSF103247">
    <property type="entry name" value="TT1751-like"/>
    <property type="match status" value="1"/>
</dbReference>
<protein>
    <recommendedName>
        <fullName evidence="3">DUF302 domain-containing protein</fullName>
    </recommendedName>
</protein>
<dbReference type="STRING" id="1927124.BST13_13035"/>
<reference evidence="1 2" key="1">
    <citation type="submission" date="2017-02" db="EMBL/GenBank/DDBJ databases">
        <title>The new phylogeny of genus Mycobacterium.</title>
        <authorList>
            <person name="Tortoli E."/>
            <person name="Trovato A."/>
            <person name="Cirillo D.M."/>
        </authorList>
    </citation>
    <scope>NUCLEOTIDE SEQUENCE [LARGE SCALE GENOMIC DNA]</scope>
    <source>
        <strain evidence="1 2">RW6</strain>
    </source>
</reference>
<accession>A0A1X0B0S4</accession>
<gene>
    <name evidence="1" type="ORF">BST13_13035</name>
</gene>
<dbReference type="Proteomes" id="UP000192448">
    <property type="component" value="Unassembled WGS sequence"/>
</dbReference>
<dbReference type="AlphaFoldDB" id="A0A1X0B0S4"/>
<proteinExistence type="predicted"/>
<organism evidence="1 2">
    <name type="scientific">Mycobacterium aquaticum</name>
    <dbReference type="NCBI Taxonomy" id="1927124"/>
    <lineage>
        <taxon>Bacteria</taxon>
        <taxon>Bacillati</taxon>
        <taxon>Actinomycetota</taxon>
        <taxon>Actinomycetes</taxon>
        <taxon>Mycobacteriales</taxon>
        <taxon>Mycobacteriaceae</taxon>
        <taxon>Mycobacterium</taxon>
    </lineage>
</organism>
<evidence type="ECO:0008006" key="3">
    <source>
        <dbReference type="Google" id="ProtNLM"/>
    </source>
</evidence>
<comment type="caution">
    <text evidence="1">The sequence shown here is derived from an EMBL/GenBank/DDBJ whole genome shotgun (WGS) entry which is preliminary data.</text>
</comment>
<name>A0A1X0B0S4_9MYCO</name>
<dbReference type="InterPro" id="IPR035923">
    <property type="entry name" value="TT1751-like_sf"/>
</dbReference>
<sequence length="171" mass="19469">MPETITHLVNRFVINSDTSFDDLRSRFESLVPAMDFEELTKQIQSGDLARVRRYTAEHAPHSFATFWTLDPTPMMRLAGHTTRAITYMMGNNVIVETMYRHHPGVMLYAPLRVEIYEDTEGAVHLSIDQPSSKFDSFRDVRIAQVGAQLDDKLAALLRMLGLPVPVELVHI</sequence>
<dbReference type="RefSeq" id="WP_083164424.1">
    <property type="nucleotide sequence ID" value="NZ_MVHF01000010.1"/>
</dbReference>
<evidence type="ECO:0000313" key="2">
    <source>
        <dbReference type="Proteomes" id="UP000192448"/>
    </source>
</evidence>
<keyword evidence="2" id="KW-1185">Reference proteome</keyword>
<evidence type="ECO:0000313" key="1">
    <source>
        <dbReference type="EMBL" id="ORA35927.1"/>
    </source>
</evidence>
<dbReference type="OrthoDB" id="3358967at2"/>